<keyword evidence="5" id="KW-0418">Kinase</keyword>
<keyword evidence="4" id="KW-0808">Transferase</keyword>
<keyword evidence="7" id="KW-0812">Transmembrane</keyword>
<dbReference type="InterPro" id="IPR036097">
    <property type="entry name" value="HisK_dim/P_sf"/>
</dbReference>
<keyword evidence="6" id="KW-0902">Two-component regulatory system</keyword>
<dbReference type="Gene3D" id="3.30.565.10">
    <property type="entry name" value="Histidine kinase-like ATPase, C-terminal domain"/>
    <property type="match status" value="1"/>
</dbReference>
<dbReference type="PRINTS" id="PR00344">
    <property type="entry name" value="BCTRLSENSOR"/>
</dbReference>
<feature type="domain" description="Histidine kinase" evidence="8">
    <location>
        <begin position="532"/>
        <end position="749"/>
    </location>
</feature>
<feature type="transmembrane region" description="Helical" evidence="7">
    <location>
        <begin position="335"/>
        <end position="354"/>
    </location>
</feature>
<evidence type="ECO:0000256" key="6">
    <source>
        <dbReference type="ARBA" id="ARBA00023012"/>
    </source>
</evidence>
<dbReference type="PANTHER" id="PTHR45453:SF1">
    <property type="entry name" value="PHOSPHATE REGULON SENSOR PROTEIN PHOR"/>
    <property type="match status" value="1"/>
</dbReference>
<evidence type="ECO:0000313" key="9">
    <source>
        <dbReference type="EMBL" id="MBM7132117.1"/>
    </source>
</evidence>
<dbReference type="Gene3D" id="1.10.287.130">
    <property type="match status" value="1"/>
</dbReference>
<sequence length="753" mass="80963">MLPFHANSLRPSRTATARIFFIGTFLLLAAFSWHPMGASMSGAFDKVLFDTAARLFAHPSTKRVAVVSIDPRDLRGLDPDELAAQNDILLKRLDRAASVTLDDGPLADVRTDAALAAVRNNGRVVVPASSALAETAAGHGQHRVTVGHYGVVTGLVPHLPSAQGGTPNIVLEAIRVSGVQHASERARAAAKGYALSIAPARTDATLVMLGKPDGIPRYSYADVIGGKVAADAFEHRAVFVGQALGDEGGFQISSLNLDAVSRVELDALMADAVISGNVASELPGLLAVPVYVALALGMVLICTRLRGHAMHWAALGWLACIAVFPALLLAMTHRWLGLGLLPLVCVCIYAYFAWERLSRTLALLNREIGQLRAIAGNVGMAGTQAPIAPARTGDPVREVRQAMREIRSLQITFVNLINQLPYPVFVVTKGIISVWNAQASELLTEEPRGSGNAVSLPDVQHLVTRHCQGDASRSEEVLLGGRDKMLLYVPYAGIDAPLDAEETEARASFLVCLMDITDIKRSVMHDRQALRHIAHDLRSPLSTIMQLIEERASKPPQTSYDQAFIDDLRRQADYSLRVAKDFLQLSRAEQIHRDTLSPATLLDIATEAIDQLWPAAESKAIDLIGPQCALENTLIAANANMLIRALVNVIDNALKYSPSHTSITVRIEAKDDRHLSLHVIDQGIGIAQEDLTRLFDPFFQVAGKADGEMGVGLGLPFVKAVIDRHGGEIGVSSHPGRGTDVCIVLPAAKGHVL</sequence>
<keyword evidence="3" id="KW-0597">Phosphoprotein</keyword>
<keyword evidence="7" id="KW-1133">Transmembrane helix</keyword>
<evidence type="ECO:0000256" key="2">
    <source>
        <dbReference type="ARBA" id="ARBA00012438"/>
    </source>
</evidence>
<dbReference type="InterPro" id="IPR003661">
    <property type="entry name" value="HisK_dim/P_dom"/>
</dbReference>
<keyword evidence="10" id="KW-1185">Reference proteome</keyword>
<proteinExistence type="predicted"/>
<dbReference type="SUPFAM" id="SSF47384">
    <property type="entry name" value="Homodimeric domain of signal transducing histidine kinase"/>
    <property type="match status" value="1"/>
</dbReference>
<protein>
    <recommendedName>
        <fullName evidence="2">histidine kinase</fullName>
        <ecNumber evidence="2">2.7.13.3</ecNumber>
    </recommendedName>
</protein>
<dbReference type="SMART" id="SM00388">
    <property type="entry name" value="HisKA"/>
    <property type="match status" value="1"/>
</dbReference>
<dbReference type="PROSITE" id="PS50109">
    <property type="entry name" value="HIS_KIN"/>
    <property type="match status" value="1"/>
</dbReference>
<dbReference type="SMART" id="SM01080">
    <property type="entry name" value="CHASE2"/>
    <property type="match status" value="1"/>
</dbReference>
<dbReference type="SUPFAM" id="SSF55874">
    <property type="entry name" value="ATPase domain of HSP90 chaperone/DNA topoisomerase II/histidine kinase"/>
    <property type="match status" value="1"/>
</dbReference>
<feature type="transmembrane region" description="Helical" evidence="7">
    <location>
        <begin position="282"/>
        <end position="302"/>
    </location>
</feature>
<name>A0ABS2KMT6_9GAMM</name>
<dbReference type="InterPro" id="IPR005467">
    <property type="entry name" value="His_kinase_dom"/>
</dbReference>
<dbReference type="CDD" id="cd00075">
    <property type="entry name" value="HATPase"/>
    <property type="match status" value="1"/>
</dbReference>
<dbReference type="SMART" id="SM00387">
    <property type="entry name" value="HATPase_c"/>
    <property type="match status" value="1"/>
</dbReference>
<dbReference type="Pfam" id="PF00512">
    <property type="entry name" value="HisKA"/>
    <property type="match status" value="1"/>
</dbReference>
<dbReference type="InterPro" id="IPR004358">
    <property type="entry name" value="Sig_transdc_His_kin-like_C"/>
</dbReference>
<dbReference type="RefSeq" id="WP_204633639.1">
    <property type="nucleotide sequence ID" value="NZ_BSOC01000001.1"/>
</dbReference>
<dbReference type="CDD" id="cd00082">
    <property type="entry name" value="HisKA"/>
    <property type="match status" value="1"/>
</dbReference>
<gene>
    <name evidence="9" type="ORF">ISS99_21520</name>
</gene>
<dbReference type="InterPro" id="IPR007890">
    <property type="entry name" value="CHASE2"/>
</dbReference>
<keyword evidence="7" id="KW-0472">Membrane</keyword>
<dbReference type="InterPro" id="IPR017181">
    <property type="entry name" value="Sig_transdc_His_kin_CHASE2"/>
</dbReference>
<comment type="catalytic activity">
    <reaction evidence="1">
        <text>ATP + protein L-histidine = ADP + protein N-phospho-L-histidine.</text>
        <dbReference type="EC" id="2.7.13.3"/>
    </reaction>
</comment>
<organism evidence="9 10">
    <name type="scientific">Dyella mobilis</name>
    <dbReference type="NCBI Taxonomy" id="1849582"/>
    <lineage>
        <taxon>Bacteria</taxon>
        <taxon>Pseudomonadati</taxon>
        <taxon>Pseudomonadota</taxon>
        <taxon>Gammaproteobacteria</taxon>
        <taxon>Lysobacterales</taxon>
        <taxon>Rhodanobacteraceae</taxon>
        <taxon>Dyella</taxon>
    </lineage>
</organism>
<evidence type="ECO:0000256" key="4">
    <source>
        <dbReference type="ARBA" id="ARBA00022679"/>
    </source>
</evidence>
<dbReference type="Pfam" id="PF05226">
    <property type="entry name" value="CHASE2"/>
    <property type="match status" value="1"/>
</dbReference>
<feature type="transmembrane region" description="Helical" evidence="7">
    <location>
        <begin position="309"/>
        <end position="329"/>
    </location>
</feature>
<evidence type="ECO:0000256" key="7">
    <source>
        <dbReference type="SAM" id="Phobius"/>
    </source>
</evidence>
<dbReference type="InterPro" id="IPR050351">
    <property type="entry name" value="BphY/WalK/GraS-like"/>
</dbReference>
<comment type="caution">
    <text evidence="9">The sequence shown here is derived from an EMBL/GenBank/DDBJ whole genome shotgun (WGS) entry which is preliminary data.</text>
</comment>
<dbReference type="Proteomes" id="UP001430193">
    <property type="component" value="Unassembled WGS sequence"/>
</dbReference>
<dbReference type="Pfam" id="PF02518">
    <property type="entry name" value="HATPase_c"/>
    <property type="match status" value="1"/>
</dbReference>
<evidence type="ECO:0000256" key="5">
    <source>
        <dbReference type="ARBA" id="ARBA00022777"/>
    </source>
</evidence>
<evidence type="ECO:0000256" key="3">
    <source>
        <dbReference type="ARBA" id="ARBA00022553"/>
    </source>
</evidence>
<dbReference type="EC" id="2.7.13.3" evidence="2"/>
<dbReference type="PIRSF" id="PIRSF037347">
    <property type="entry name" value="STHK_CHASE2_PAS_prd"/>
    <property type="match status" value="1"/>
</dbReference>
<evidence type="ECO:0000313" key="10">
    <source>
        <dbReference type="Proteomes" id="UP001430193"/>
    </source>
</evidence>
<dbReference type="InterPro" id="IPR036890">
    <property type="entry name" value="HATPase_C_sf"/>
</dbReference>
<accession>A0ABS2KMT6</accession>
<evidence type="ECO:0000256" key="1">
    <source>
        <dbReference type="ARBA" id="ARBA00000085"/>
    </source>
</evidence>
<dbReference type="PANTHER" id="PTHR45453">
    <property type="entry name" value="PHOSPHATE REGULON SENSOR PROTEIN PHOR"/>
    <property type="match status" value="1"/>
</dbReference>
<dbReference type="InterPro" id="IPR003594">
    <property type="entry name" value="HATPase_dom"/>
</dbReference>
<reference evidence="9" key="1">
    <citation type="submission" date="2020-10" db="EMBL/GenBank/DDBJ databases">
        <title>Phylogeny of dyella-like bacteria.</title>
        <authorList>
            <person name="Fu J."/>
        </authorList>
    </citation>
    <scope>NUCLEOTIDE SEQUENCE</scope>
    <source>
        <strain evidence="9">DHON07</strain>
    </source>
</reference>
<dbReference type="EMBL" id="JADIKF010000040">
    <property type="protein sequence ID" value="MBM7132117.1"/>
    <property type="molecule type" value="Genomic_DNA"/>
</dbReference>
<evidence type="ECO:0000259" key="8">
    <source>
        <dbReference type="PROSITE" id="PS50109"/>
    </source>
</evidence>